<dbReference type="EMBL" id="JQ256787">
    <property type="protein sequence ID" value="AFI78657.1"/>
    <property type="molecule type" value="Genomic_DNA"/>
</dbReference>
<dbReference type="GO" id="GO:0016706">
    <property type="term" value="F:2-oxoglutarate-dependent dioxygenase activity"/>
    <property type="evidence" value="ECO:0007669"/>
    <property type="project" value="InterPro"/>
</dbReference>
<keyword evidence="3" id="KW-0847">Vitamin C</keyword>
<dbReference type="Gene3D" id="4.10.860.20">
    <property type="entry name" value="Rabenosyn, Rab binding domain"/>
    <property type="match status" value="1"/>
</dbReference>
<keyword evidence="5" id="KW-0560">Oxidoreductase</keyword>
<dbReference type="PANTHER" id="PTHR41536">
    <property type="entry name" value="PKHD-TYPE HYDROXYLASE YBIX"/>
    <property type="match status" value="1"/>
</dbReference>
<organism evidence="8">
    <name type="scientific">uncultured bacterium ws034A6</name>
    <dbReference type="NCBI Taxonomy" id="1131824"/>
    <lineage>
        <taxon>Bacteria</taxon>
        <taxon>environmental samples</taxon>
    </lineage>
</organism>
<dbReference type="InterPro" id="IPR023550">
    <property type="entry name" value="PKHD_hydroxylase"/>
</dbReference>
<accession>I1X582</accession>
<gene>
    <name evidence="8" type="ORF">ws034A6_0026</name>
</gene>
<dbReference type="HAMAP" id="MF_00657">
    <property type="entry name" value="Hydroxyl_YbiX"/>
    <property type="match status" value="1"/>
</dbReference>
<dbReference type="PANTHER" id="PTHR41536:SF1">
    <property type="entry name" value="PKHD-TYPE HYDROXYLASE YBIX"/>
    <property type="match status" value="1"/>
</dbReference>
<dbReference type="Gene3D" id="2.60.120.620">
    <property type="entry name" value="q2cbj1_9rhob like domain"/>
    <property type="match status" value="1"/>
</dbReference>
<comment type="cofactor">
    <cofactor evidence="1">
        <name>L-ascorbate</name>
        <dbReference type="ChEBI" id="CHEBI:38290"/>
    </cofactor>
</comment>
<dbReference type="GO" id="GO:0006879">
    <property type="term" value="P:intracellular iron ion homeostasis"/>
    <property type="evidence" value="ECO:0007669"/>
    <property type="project" value="TreeGrafter"/>
</dbReference>
<keyword evidence="4" id="KW-0223">Dioxygenase</keyword>
<keyword evidence="6" id="KW-0408">Iron</keyword>
<evidence type="ECO:0000256" key="2">
    <source>
        <dbReference type="ARBA" id="ARBA00022723"/>
    </source>
</evidence>
<feature type="domain" description="Fe2OG dioxygenase" evidence="7">
    <location>
        <begin position="78"/>
        <end position="175"/>
    </location>
</feature>
<dbReference type="GO" id="GO:0005506">
    <property type="term" value="F:iron ion binding"/>
    <property type="evidence" value="ECO:0007669"/>
    <property type="project" value="InterPro"/>
</dbReference>
<evidence type="ECO:0000313" key="8">
    <source>
        <dbReference type="EMBL" id="AFI78657.1"/>
    </source>
</evidence>
<dbReference type="GO" id="GO:0031418">
    <property type="term" value="F:L-ascorbic acid binding"/>
    <property type="evidence" value="ECO:0007669"/>
    <property type="project" value="UniProtKB-KW"/>
</dbReference>
<evidence type="ECO:0000256" key="3">
    <source>
        <dbReference type="ARBA" id="ARBA00022896"/>
    </source>
</evidence>
<evidence type="ECO:0000256" key="5">
    <source>
        <dbReference type="ARBA" id="ARBA00023002"/>
    </source>
</evidence>
<dbReference type="Pfam" id="PF13640">
    <property type="entry name" value="2OG-FeII_Oxy_3"/>
    <property type="match status" value="1"/>
</dbReference>
<protein>
    <submittedName>
        <fullName evidence="8">2OG-Fe(II) oxygenase</fullName>
    </submittedName>
</protein>
<dbReference type="GO" id="GO:0006974">
    <property type="term" value="P:DNA damage response"/>
    <property type="evidence" value="ECO:0007669"/>
    <property type="project" value="TreeGrafter"/>
</dbReference>
<dbReference type="InterPro" id="IPR041097">
    <property type="entry name" value="PKHD_C"/>
</dbReference>
<reference evidence="8" key="1">
    <citation type="journal article" date="2012" name="ISME J.">
        <title>Roseobacter clade bacteria are abundant in coastal sediments and encode a novel combination of sulfur oxidation genes.</title>
        <authorList>
            <person name="Lenk S."/>
            <person name="Moraru C."/>
            <person name="Hahnke S."/>
            <person name="Arnds J."/>
            <person name="Richter M."/>
            <person name="Kube M."/>
            <person name="Reinhardt R."/>
            <person name="Brinkhoff T."/>
            <person name="Harder J."/>
            <person name="Amann R."/>
            <person name="Mussmann M."/>
        </authorList>
    </citation>
    <scope>NUCLEOTIDE SEQUENCE</scope>
</reference>
<dbReference type="NCBIfam" id="NF003975">
    <property type="entry name" value="PRK05467.1-4"/>
    <property type="match status" value="1"/>
</dbReference>
<name>I1X582_9BACT</name>
<dbReference type="PROSITE" id="PS51471">
    <property type="entry name" value="FE2OG_OXY"/>
    <property type="match status" value="1"/>
</dbReference>
<dbReference type="Pfam" id="PF18331">
    <property type="entry name" value="PKHD_C"/>
    <property type="match status" value="1"/>
</dbReference>
<proteinExistence type="inferred from homology"/>
<sequence>MMTRIQGVLDQQQLQTVQKLVSEGRFTDGGVSAGMAAKRVKHNEELSLEGARLSELNNLVMGSLVKHPTYRSAAIPLRIATPFYARYTAGMSYGEHVDDPIMGQGDIYRTDVSVTIFLNNPDEYQGGELVIQTVFGEQQVKLPAGDAVMYPSSSVHRVAEVTAGERLVAVSWIQSLVRDPDKRALLHELNQARETLLHEKPDADETRQVNHSYINLVRMWSEI</sequence>
<dbReference type="AlphaFoldDB" id="I1X582"/>
<evidence type="ECO:0000256" key="4">
    <source>
        <dbReference type="ARBA" id="ARBA00022964"/>
    </source>
</evidence>
<evidence type="ECO:0000256" key="6">
    <source>
        <dbReference type="ARBA" id="ARBA00023004"/>
    </source>
</evidence>
<dbReference type="InterPro" id="IPR005123">
    <property type="entry name" value="Oxoglu/Fe-dep_dioxygenase_dom"/>
</dbReference>
<evidence type="ECO:0000259" key="7">
    <source>
        <dbReference type="PROSITE" id="PS51471"/>
    </source>
</evidence>
<dbReference type="NCBIfam" id="NF003974">
    <property type="entry name" value="PRK05467.1-3"/>
    <property type="match status" value="1"/>
</dbReference>
<evidence type="ECO:0000256" key="1">
    <source>
        <dbReference type="ARBA" id="ARBA00001961"/>
    </source>
</evidence>
<keyword evidence="2" id="KW-0479">Metal-binding</keyword>
<dbReference type="SMART" id="SM00702">
    <property type="entry name" value="P4Hc"/>
    <property type="match status" value="1"/>
</dbReference>
<dbReference type="InterPro" id="IPR006620">
    <property type="entry name" value="Pro_4_hyd_alph"/>
</dbReference>
<dbReference type="InterPro" id="IPR044862">
    <property type="entry name" value="Pro_4_hyd_alph_FE2OG_OXY"/>
</dbReference>